<evidence type="ECO:0000256" key="2">
    <source>
        <dbReference type="ARBA" id="ARBA00022574"/>
    </source>
</evidence>
<comment type="caution">
    <text evidence="4">The sequence shown here is derived from an EMBL/GenBank/DDBJ whole genome shotgun (WGS) entry which is preliminary data.</text>
</comment>
<proteinExistence type="predicted"/>
<dbReference type="EMBL" id="CANHGI010000002">
    <property type="protein sequence ID" value="CAI5443261.1"/>
    <property type="molecule type" value="Genomic_DNA"/>
</dbReference>
<dbReference type="GO" id="GO:0006886">
    <property type="term" value="P:intracellular protein transport"/>
    <property type="evidence" value="ECO:0007669"/>
    <property type="project" value="TreeGrafter"/>
</dbReference>
<gene>
    <name evidence="4" type="ORF">CAMP_LOCUS5898</name>
</gene>
<dbReference type="InterPro" id="IPR050844">
    <property type="entry name" value="Coatomer_complex_subunit"/>
</dbReference>
<accession>A0A9P1N0K6</accession>
<keyword evidence="2" id="KW-0853">WD repeat</keyword>
<dbReference type="OrthoDB" id="5830371at2759"/>
<dbReference type="GO" id="GO:0006888">
    <property type="term" value="P:endoplasmic reticulum to Golgi vesicle-mediated transport"/>
    <property type="evidence" value="ECO:0007669"/>
    <property type="project" value="TreeGrafter"/>
</dbReference>
<dbReference type="PANTHER" id="PTHR19876">
    <property type="entry name" value="COATOMER"/>
    <property type="match status" value="1"/>
</dbReference>
<evidence type="ECO:0000313" key="4">
    <source>
        <dbReference type="EMBL" id="CAI5443261.1"/>
    </source>
</evidence>
<dbReference type="AlphaFoldDB" id="A0A9P1N0K6"/>
<dbReference type="PANTHER" id="PTHR19876:SF1">
    <property type="entry name" value="COATOMER SUBUNIT ALPHA"/>
    <property type="match status" value="1"/>
</dbReference>
<dbReference type="InterPro" id="IPR036322">
    <property type="entry name" value="WD40_repeat_dom_sf"/>
</dbReference>
<dbReference type="GO" id="GO:0030126">
    <property type="term" value="C:COPI vesicle coat"/>
    <property type="evidence" value="ECO:0007669"/>
    <property type="project" value="TreeGrafter"/>
</dbReference>
<reference evidence="4" key="1">
    <citation type="submission" date="2022-11" db="EMBL/GenBank/DDBJ databases">
        <authorList>
            <person name="Kikuchi T."/>
        </authorList>
    </citation>
    <scope>NUCLEOTIDE SEQUENCE</scope>
    <source>
        <strain evidence="4">PS1010</strain>
    </source>
</reference>
<evidence type="ECO:0000256" key="1">
    <source>
        <dbReference type="ARBA" id="ARBA00004347"/>
    </source>
</evidence>
<dbReference type="SUPFAM" id="SSF50978">
    <property type="entry name" value="WD40 repeat-like"/>
    <property type="match status" value="1"/>
</dbReference>
<keyword evidence="3" id="KW-0677">Repeat</keyword>
<name>A0A9P1N0K6_9PELO</name>
<evidence type="ECO:0000256" key="3">
    <source>
        <dbReference type="ARBA" id="ARBA00022737"/>
    </source>
</evidence>
<protein>
    <submittedName>
        <fullName evidence="4">Uncharacterized protein</fullName>
    </submittedName>
</protein>
<dbReference type="GO" id="GO:0006890">
    <property type="term" value="P:retrograde vesicle-mediated transport, Golgi to endoplasmic reticulum"/>
    <property type="evidence" value="ECO:0007669"/>
    <property type="project" value="TreeGrafter"/>
</dbReference>
<organism evidence="4 5">
    <name type="scientific">Caenorhabditis angaria</name>
    <dbReference type="NCBI Taxonomy" id="860376"/>
    <lineage>
        <taxon>Eukaryota</taxon>
        <taxon>Metazoa</taxon>
        <taxon>Ecdysozoa</taxon>
        <taxon>Nematoda</taxon>
        <taxon>Chromadorea</taxon>
        <taxon>Rhabditida</taxon>
        <taxon>Rhabditina</taxon>
        <taxon>Rhabditomorpha</taxon>
        <taxon>Rhabditoidea</taxon>
        <taxon>Rhabditidae</taxon>
        <taxon>Peloderinae</taxon>
        <taxon>Caenorhabditis</taxon>
    </lineage>
</organism>
<keyword evidence="5" id="KW-1185">Reference proteome</keyword>
<dbReference type="InterPro" id="IPR015943">
    <property type="entry name" value="WD40/YVTN_repeat-like_dom_sf"/>
</dbReference>
<dbReference type="Proteomes" id="UP001152747">
    <property type="component" value="Unassembled WGS sequence"/>
</dbReference>
<evidence type="ECO:0000313" key="5">
    <source>
        <dbReference type="Proteomes" id="UP001152747"/>
    </source>
</evidence>
<sequence>MCICASQCFNTTTHKCTENGKCKFESKSAIVKGISFHPSRPWIVISLHSDVIQLWHYRMCVLLEKFDEYDGPVRGICFHQEQLIFVMVL</sequence>
<comment type="subcellular location">
    <subcellularLocation>
        <location evidence="1">Cytoplasmic vesicle</location>
        <location evidence="1">COPI-coated vesicle membrane</location>
        <topology evidence="1">Peripheral membrane protein</topology>
        <orientation evidence="1">Cytoplasmic side</orientation>
    </subcellularLocation>
</comment>
<dbReference type="Gene3D" id="2.130.10.10">
    <property type="entry name" value="YVTN repeat-like/Quinoprotein amine dehydrogenase"/>
    <property type="match status" value="1"/>
</dbReference>
<dbReference type="GO" id="GO:0006891">
    <property type="term" value="P:intra-Golgi vesicle-mediated transport"/>
    <property type="evidence" value="ECO:0007669"/>
    <property type="project" value="TreeGrafter"/>
</dbReference>